<dbReference type="AlphaFoldDB" id="A0A420XFE5"/>
<gene>
    <name evidence="2" type="ORF">DES31_1670</name>
</gene>
<organism evidence="2 3">
    <name type="scientific">Otariodibacter oris</name>
    <dbReference type="NCBI Taxonomy" id="1032623"/>
    <lineage>
        <taxon>Bacteria</taxon>
        <taxon>Pseudomonadati</taxon>
        <taxon>Pseudomonadota</taxon>
        <taxon>Gammaproteobacteria</taxon>
        <taxon>Pasteurellales</taxon>
        <taxon>Pasteurellaceae</taxon>
        <taxon>Otariodibacter</taxon>
    </lineage>
</organism>
<accession>A0A420XFE5</accession>
<dbReference type="Proteomes" id="UP000280099">
    <property type="component" value="Unassembled WGS sequence"/>
</dbReference>
<comment type="caution">
    <text evidence="2">The sequence shown here is derived from an EMBL/GenBank/DDBJ whole genome shotgun (WGS) entry which is preliminary data.</text>
</comment>
<dbReference type="OrthoDB" id="5690957at2"/>
<evidence type="ECO:0000256" key="1">
    <source>
        <dbReference type="SAM" id="Coils"/>
    </source>
</evidence>
<protein>
    <submittedName>
        <fullName evidence="2">Uncharacterized protein</fullName>
    </submittedName>
</protein>
<keyword evidence="1" id="KW-0175">Coiled coil</keyword>
<name>A0A420XFE5_9PAST</name>
<reference evidence="2 3" key="1">
    <citation type="submission" date="2018-10" db="EMBL/GenBank/DDBJ databases">
        <title>Genomic Encyclopedia of Type Strains, Phase IV (KMG-IV): sequencing the most valuable type-strain genomes for metagenomic binning, comparative biology and taxonomic classification.</title>
        <authorList>
            <person name="Goeker M."/>
        </authorList>
    </citation>
    <scope>NUCLEOTIDE SEQUENCE [LARGE SCALE GENOMIC DNA]</scope>
    <source>
        <strain evidence="2 3">DSM 23800</strain>
    </source>
</reference>
<evidence type="ECO:0000313" key="2">
    <source>
        <dbReference type="EMBL" id="RKR71092.1"/>
    </source>
</evidence>
<proteinExistence type="predicted"/>
<feature type="coiled-coil region" evidence="1">
    <location>
        <begin position="139"/>
        <end position="187"/>
    </location>
</feature>
<dbReference type="EMBL" id="RBJC01000009">
    <property type="protein sequence ID" value="RKR71092.1"/>
    <property type="molecule type" value="Genomic_DNA"/>
</dbReference>
<keyword evidence="3" id="KW-1185">Reference proteome</keyword>
<evidence type="ECO:0000313" key="3">
    <source>
        <dbReference type="Proteomes" id="UP000280099"/>
    </source>
</evidence>
<sequence length="272" mass="31532">MDLKSINIDENLAKKILVKKSDLSKLGINIEVNKKENKRLSIEFKPFVTMEYFNLNQATYLVLGCPPLLDINGEDDLFFNTRASIVTAVKENKLPDSIIEGSGFNYVDRISHVSLERWAKFYGYNWVLPPYIPYYVDDTESISNDNKSLIEDNERLKKENSLLNKKIEDMEKQAQLVNEKNNNQIINYEQGSLYGYFTENLELVFKMCKQMAECDPDNPFSYPTKKQFTDHLIKRFSCSRKSAEAIYIIVAPKEAKFKGRPPKNVDTFQGFK</sequence>
<dbReference type="RefSeq" id="WP_121123909.1">
    <property type="nucleotide sequence ID" value="NZ_CP016604.1"/>
</dbReference>